<organism evidence="1 2">
    <name type="scientific">Lentibacillus kapialis</name>
    <dbReference type="NCBI Taxonomy" id="340214"/>
    <lineage>
        <taxon>Bacteria</taxon>
        <taxon>Bacillati</taxon>
        <taxon>Bacillota</taxon>
        <taxon>Bacilli</taxon>
        <taxon>Bacillales</taxon>
        <taxon>Bacillaceae</taxon>
        <taxon>Lentibacillus</taxon>
    </lineage>
</organism>
<dbReference type="RefSeq" id="WP_373288580.1">
    <property type="nucleotide sequence ID" value="NZ_BMNQ01000072.1"/>
</dbReference>
<comment type="caution">
    <text evidence="1">The sequence shown here is derived from an EMBL/GenBank/DDBJ whole genome shotgun (WGS) entry which is preliminary data.</text>
</comment>
<dbReference type="EMBL" id="BMNQ01000072">
    <property type="protein sequence ID" value="GGK07249.1"/>
    <property type="molecule type" value="Genomic_DNA"/>
</dbReference>
<dbReference type="AlphaFoldDB" id="A0A917Q2F5"/>
<name>A0A917Q2F5_9BACI</name>
<protein>
    <submittedName>
        <fullName evidence="1">Uncharacterized protein</fullName>
    </submittedName>
</protein>
<dbReference type="Proteomes" id="UP000658382">
    <property type="component" value="Unassembled WGS sequence"/>
</dbReference>
<gene>
    <name evidence="1" type="ORF">GCM10007063_32170</name>
</gene>
<reference evidence="1" key="1">
    <citation type="journal article" date="2014" name="Int. J. Syst. Evol. Microbiol.">
        <title>Complete genome sequence of Corynebacterium casei LMG S-19264T (=DSM 44701T), isolated from a smear-ripened cheese.</title>
        <authorList>
            <consortium name="US DOE Joint Genome Institute (JGI-PGF)"/>
            <person name="Walter F."/>
            <person name="Albersmeier A."/>
            <person name="Kalinowski J."/>
            <person name="Ruckert C."/>
        </authorList>
    </citation>
    <scope>NUCLEOTIDE SEQUENCE</scope>
    <source>
        <strain evidence="1">JCM 12580</strain>
    </source>
</reference>
<proteinExistence type="predicted"/>
<keyword evidence="2" id="KW-1185">Reference proteome</keyword>
<accession>A0A917Q2F5</accession>
<reference evidence="1" key="2">
    <citation type="submission" date="2020-09" db="EMBL/GenBank/DDBJ databases">
        <authorList>
            <person name="Sun Q."/>
            <person name="Ohkuma M."/>
        </authorList>
    </citation>
    <scope>NUCLEOTIDE SEQUENCE</scope>
    <source>
        <strain evidence="1">JCM 12580</strain>
    </source>
</reference>
<evidence type="ECO:0000313" key="1">
    <source>
        <dbReference type="EMBL" id="GGK07249.1"/>
    </source>
</evidence>
<sequence>MNRKMKMEVHNWDLNVENVAITTISASSVFLIGDNDEFVLSSFFDTPPEVAALGSIVPLAR</sequence>
<evidence type="ECO:0000313" key="2">
    <source>
        <dbReference type="Proteomes" id="UP000658382"/>
    </source>
</evidence>